<dbReference type="NCBIfam" id="NF040591">
    <property type="entry name" value="choice_anch_O"/>
    <property type="match status" value="1"/>
</dbReference>
<keyword evidence="1" id="KW-0732">Signal</keyword>
<gene>
    <name evidence="2" type="ORF">SAMN02745165_01990</name>
</gene>
<organism evidence="2 3">
    <name type="scientific">Malonomonas rubra DSM 5091</name>
    <dbReference type="NCBI Taxonomy" id="1122189"/>
    <lineage>
        <taxon>Bacteria</taxon>
        <taxon>Pseudomonadati</taxon>
        <taxon>Thermodesulfobacteriota</taxon>
        <taxon>Desulfuromonadia</taxon>
        <taxon>Desulfuromonadales</taxon>
        <taxon>Geopsychrobacteraceae</taxon>
        <taxon>Malonomonas</taxon>
    </lineage>
</organism>
<evidence type="ECO:0000256" key="1">
    <source>
        <dbReference type="SAM" id="SignalP"/>
    </source>
</evidence>
<dbReference type="Proteomes" id="UP000184171">
    <property type="component" value="Unassembled WGS sequence"/>
</dbReference>
<accession>A0A1M6I3C0</accession>
<feature type="signal peptide" evidence="1">
    <location>
        <begin position="1"/>
        <end position="24"/>
    </location>
</feature>
<dbReference type="STRING" id="1122189.SAMN02745165_01990"/>
<dbReference type="InterPro" id="IPR018247">
    <property type="entry name" value="EF_Hand_1_Ca_BS"/>
</dbReference>
<sequence>MLKWFRWISVLLLLFLFSASYASAVHEGPGKVEARLVTEQYEDAGIASIWNSGDKFIVNIEPTDNYKIKTAQIFVSHEGLPTSRSGALLPGRYPYNWDYSSPADTHVLVLDLEDDLGFLWGEAYDALRIQNVSIFLTMEHFDNEGKYISGSSAWAYTGKGSETGEAGYYEDFEGLGTGWWFSYEMAHPKLGHFIDSPVGGLNFTTPTNSGKTDPAGGFAYFPGEEVTLAIGPYSLGITVADHRISPLDFFPLADVDDEEVANMARLLQSFDSGADPEDGIEITDEVIIALLAAMEELTLTSFDFNDSAQITLIIDKTIAQYSLLYPEEIPLAAVTAEDAIAHLADTLSNTMFRKNISKTPDLASSKAKMNTATVWLPALKADNTATVIEYHDEEGNLLRTAEEAKPSIVTYTDENPVTGEHDVWAAVSRDDGNTWKRKNLSRMADLSSFTLANGEPYYGGCKKPVFQVRGNKILVAWSSKFAQGGKPRYAIDSEDDYTFDDPYAVDDIWGVAGPQRSYDYSQDGFTDAEETPFHALEVPHSALWICRGIIATQLDVDKGVGEFVGDIVWFKPERLTSGRRDVNQIFVAAAGSAGFAMVWQEDPNGVKPGRAVGPGPGWGGATTSHKTDIWYSYLAWGDHTKVDTNFVPGSDVEHPAEWESNRPKALVPMTLPVRLSDNEVINTDNILVELDGDYPRIDESYKDETHPDYNPLGYVPDTNALAVSDDADGTHAYAYMIPGLIDVNNVSAAPVDINVEGFYTFDNYNDDDGDGVGETKRVAITEDGRLLDGDTGASRGNIFLQPYAFTKPDGSIAVSAWAIITYEETKGAGAGPPAEGEEPSEAYLPEEGKNVIYHSFDFKTPELVSAGRIVNRPEFNDSDGDNYVDPEELVYLLDAEDGNQVLDYRDRPQLAYENARRGRFLPQGLGAFGATGTSQLMVHKQGPDGSGRPSDILLRRWVIPDGSKKIPLKKANSVGTQVVVGYNIVDADGNTVNPYSADCLVGDWIQDTGVDGEVSEQWYYADGVQNVSSVTPTETTDSMGDPEAVDPWGAVKVVKWEQTEANLNDPTGDRDDYDGEYWTKGNPFDDARAHRGAIRGDFVTMGFSYTANWAAARNGNDNYNFYIRRSFDGGQTWRTDPDPMDSDAVYETCNTWTEPSGTTGEEGTKTEDCVTYGAGVFEPMRNLSQLSNHKSSVIEPRIVAVPGTIKKDGVWTGIAEDKQNPDVFYVAYGTSTNPKKDPVTGEQEEPVPQDLFWSVTIDRGQSYYLETWEVNGEPEGETAPESGESVTSWPWMAKGDQEQGEVQLRMTPDGSSFYASWLDEGDDGSDIVFRRIQPNVFPANTTSTVITAP</sequence>
<protein>
    <submittedName>
        <fullName evidence="2">Uncharacterized protein</fullName>
    </submittedName>
</protein>
<dbReference type="PROSITE" id="PS00018">
    <property type="entry name" value="EF_HAND_1"/>
    <property type="match status" value="1"/>
</dbReference>
<proteinExistence type="predicted"/>
<evidence type="ECO:0000313" key="2">
    <source>
        <dbReference type="EMBL" id="SHJ28834.1"/>
    </source>
</evidence>
<reference evidence="2 3" key="1">
    <citation type="submission" date="2016-11" db="EMBL/GenBank/DDBJ databases">
        <authorList>
            <person name="Jaros S."/>
            <person name="Januszkiewicz K."/>
            <person name="Wedrychowicz H."/>
        </authorList>
    </citation>
    <scope>NUCLEOTIDE SEQUENCE [LARGE SCALE GENOMIC DNA]</scope>
    <source>
        <strain evidence="2 3">DSM 5091</strain>
    </source>
</reference>
<evidence type="ECO:0000313" key="3">
    <source>
        <dbReference type="Proteomes" id="UP000184171"/>
    </source>
</evidence>
<dbReference type="EMBL" id="FQZT01000006">
    <property type="protein sequence ID" value="SHJ28834.1"/>
    <property type="molecule type" value="Genomic_DNA"/>
</dbReference>
<feature type="chain" id="PRO_5012997259" evidence="1">
    <location>
        <begin position="25"/>
        <end position="1349"/>
    </location>
</feature>
<dbReference type="RefSeq" id="WP_139249346.1">
    <property type="nucleotide sequence ID" value="NZ_FQZT01000006.1"/>
</dbReference>
<name>A0A1M6I3C0_MALRU</name>
<keyword evidence="3" id="KW-1185">Reference proteome</keyword>
<dbReference type="OrthoDB" id="5408871at2"/>